<dbReference type="CDD" id="cd02440">
    <property type="entry name" value="AdoMet_MTases"/>
    <property type="match status" value="1"/>
</dbReference>
<dbReference type="InterPro" id="IPR029063">
    <property type="entry name" value="SAM-dependent_MTases_sf"/>
</dbReference>
<dbReference type="InterPro" id="IPR041698">
    <property type="entry name" value="Methyltransf_25"/>
</dbReference>
<organism evidence="4 5">
    <name type="scientific">Apiospora marii</name>
    <dbReference type="NCBI Taxonomy" id="335849"/>
    <lineage>
        <taxon>Eukaryota</taxon>
        <taxon>Fungi</taxon>
        <taxon>Dikarya</taxon>
        <taxon>Ascomycota</taxon>
        <taxon>Pezizomycotina</taxon>
        <taxon>Sordariomycetes</taxon>
        <taxon>Xylariomycetidae</taxon>
        <taxon>Amphisphaeriales</taxon>
        <taxon>Apiosporaceae</taxon>
        <taxon>Apiospora</taxon>
    </lineage>
</organism>
<dbReference type="Pfam" id="PF13649">
    <property type="entry name" value="Methyltransf_25"/>
    <property type="match status" value="1"/>
</dbReference>
<dbReference type="Proteomes" id="UP001396898">
    <property type="component" value="Unassembled WGS sequence"/>
</dbReference>
<evidence type="ECO:0000256" key="2">
    <source>
        <dbReference type="SAM" id="MobiDB-lite"/>
    </source>
</evidence>
<evidence type="ECO:0000313" key="5">
    <source>
        <dbReference type="Proteomes" id="UP001396898"/>
    </source>
</evidence>
<evidence type="ECO:0000313" key="4">
    <source>
        <dbReference type="EMBL" id="KAK8035778.1"/>
    </source>
</evidence>
<evidence type="ECO:0000256" key="1">
    <source>
        <dbReference type="ARBA" id="ARBA00038158"/>
    </source>
</evidence>
<evidence type="ECO:0000259" key="3">
    <source>
        <dbReference type="Pfam" id="PF13649"/>
    </source>
</evidence>
<feature type="region of interest" description="Disordered" evidence="2">
    <location>
        <begin position="1"/>
        <end position="20"/>
    </location>
</feature>
<comment type="caution">
    <text evidence="4">The sequence shown here is derived from an EMBL/GenBank/DDBJ whole genome shotgun (WGS) entry which is preliminary data.</text>
</comment>
<comment type="similarity">
    <text evidence="1">Belongs to the methyltransferase superfamily. LaeA methyltransferase family.</text>
</comment>
<dbReference type="SUPFAM" id="SSF53335">
    <property type="entry name" value="S-adenosyl-L-methionine-dependent methyltransferases"/>
    <property type="match status" value="1"/>
</dbReference>
<dbReference type="PANTHER" id="PTHR43591">
    <property type="entry name" value="METHYLTRANSFERASE"/>
    <property type="match status" value="1"/>
</dbReference>
<gene>
    <name evidence="4" type="ORF">PG991_001851</name>
</gene>
<dbReference type="PANTHER" id="PTHR43591:SF24">
    <property type="entry name" value="2-METHOXY-6-POLYPRENYL-1,4-BENZOQUINOL METHYLASE, MITOCHONDRIAL"/>
    <property type="match status" value="1"/>
</dbReference>
<keyword evidence="5" id="KW-1185">Reference proteome</keyword>
<accession>A0ABR1SQK3</accession>
<sequence>MAEKQESNYTQGYSEATVASHASRTVDSDAAFLKPYIKPTDRILDVGCGPGTITVGFHALVDGAAGGGVTGVDISDEILAQARETAAANMDTAATPDNNNTAIEFLKADVLKGLPFPDDAFTVVYASQLFPHLATPALRYRALAEMRRVLRPGGVLATRDAAELHFYPRHYDLDRLWAGRMVRALRQGGGESDVDRDGENEAACFPGGDMPALFQSVGFGGSSLVVGAGTTVHSGPEMRRWFAGTLRDRLRPGDAFRESWANAGITDGEVEETCGALGRWAEDEGGGMLRCRRRYWGGSQDELIESDI</sequence>
<feature type="domain" description="Methyltransferase" evidence="3">
    <location>
        <begin position="43"/>
        <end position="154"/>
    </location>
</feature>
<proteinExistence type="inferred from homology"/>
<dbReference type="EMBL" id="JAQQWI010000005">
    <property type="protein sequence ID" value="KAK8035778.1"/>
    <property type="molecule type" value="Genomic_DNA"/>
</dbReference>
<reference evidence="4 5" key="1">
    <citation type="submission" date="2023-01" db="EMBL/GenBank/DDBJ databases">
        <title>Analysis of 21 Apiospora genomes using comparative genomics revels a genus with tremendous synthesis potential of carbohydrate active enzymes and secondary metabolites.</title>
        <authorList>
            <person name="Sorensen T."/>
        </authorList>
    </citation>
    <scope>NUCLEOTIDE SEQUENCE [LARGE SCALE GENOMIC DNA]</scope>
    <source>
        <strain evidence="4 5">CBS 20057</strain>
    </source>
</reference>
<name>A0ABR1SQK3_9PEZI</name>
<protein>
    <recommendedName>
        <fullName evidence="3">Methyltransferase domain-containing protein</fullName>
    </recommendedName>
</protein>
<dbReference type="Gene3D" id="3.40.50.150">
    <property type="entry name" value="Vaccinia Virus protein VP39"/>
    <property type="match status" value="1"/>
</dbReference>